<comment type="caution">
    <text evidence="2">The sequence shown here is derived from an EMBL/GenBank/DDBJ whole genome shotgun (WGS) entry which is preliminary data.</text>
</comment>
<dbReference type="RefSeq" id="WP_027445664.1">
    <property type="nucleotide sequence ID" value="NZ_AULJ01000013.1"/>
</dbReference>
<sequence length="115" mass="12889">MQKRLLISLTVISGLVWSSVILLFFFPGDQLKATSHISRAEVTVETKAPQDYGMLVEHLAEIRSPQVLPHNSKITVSGGITREWVNEMGKDKFSIDDLLASIEQEQKPPLDSKKE</sequence>
<proteinExistence type="predicted"/>
<dbReference type="STRING" id="1385511.GCA_000425225_01316"/>
<evidence type="ECO:0000256" key="1">
    <source>
        <dbReference type="SAM" id="Phobius"/>
    </source>
</evidence>
<protein>
    <submittedName>
        <fullName evidence="2">Uncharacterized protein</fullName>
    </submittedName>
</protein>
<name>A0A0A5FWE0_9BACI</name>
<keyword evidence="3" id="KW-1185">Reference proteome</keyword>
<dbReference type="AlphaFoldDB" id="A0A0A5FWE0"/>
<reference evidence="2 3" key="1">
    <citation type="submission" date="2013-08" db="EMBL/GenBank/DDBJ databases">
        <authorList>
            <person name="Huang J."/>
            <person name="Wang G."/>
        </authorList>
    </citation>
    <scope>NUCLEOTIDE SEQUENCE [LARGE SCALE GENOMIC DNA]</scope>
    <source>
        <strain evidence="2 3">BH030004</strain>
    </source>
</reference>
<evidence type="ECO:0000313" key="3">
    <source>
        <dbReference type="Proteomes" id="UP000030403"/>
    </source>
</evidence>
<dbReference type="Proteomes" id="UP000030403">
    <property type="component" value="Unassembled WGS sequence"/>
</dbReference>
<keyword evidence="1" id="KW-0472">Membrane</keyword>
<keyword evidence="1" id="KW-1133">Transmembrane helix</keyword>
<dbReference type="EMBL" id="AVPF01000062">
    <property type="protein sequence ID" value="KGX84244.1"/>
    <property type="molecule type" value="Genomic_DNA"/>
</dbReference>
<gene>
    <name evidence="2" type="ORF">N783_18085</name>
</gene>
<keyword evidence="1" id="KW-0812">Transmembrane</keyword>
<feature type="transmembrane region" description="Helical" evidence="1">
    <location>
        <begin position="6"/>
        <end position="26"/>
    </location>
</feature>
<evidence type="ECO:0000313" key="2">
    <source>
        <dbReference type="EMBL" id="KGX84244.1"/>
    </source>
</evidence>
<accession>A0A0A5FWE0</accession>
<organism evidence="2 3">
    <name type="scientific">Pontibacillus marinus BH030004 = DSM 16465</name>
    <dbReference type="NCBI Taxonomy" id="1385511"/>
    <lineage>
        <taxon>Bacteria</taxon>
        <taxon>Bacillati</taxon>
        <taxon>Bacillota</taxon>
        <taxon>Bacilli</taxon>
        <taxon>Bacillales</taxon>
        <taxon>Bacillaceae</taxon>
        <taxon>Pontibacillus</taxon>
    </lineage>
</organism>